<keyword evidence="1" id="KW-1133">Transmembrane helix</keyword>
<keyword evidence="1" id="KW-0812">Transmembrane</keyword>
<evidence type="ECO:0000313" key="3">
    <source>
        <dbReference type="EMBL" id="MBH0238802.1"/>
    </source>
</evidence>
<feature type="transmembrane region" description="Helical" evidence="1">
    <location>
        <begin position="438"/>
        <end position="455"/>
    </location>
</feature>
<gene>
    <name evidence="3" type="ORF">I5731_13280</name>
</gene>
<comment type="caution">
    <text evidence="3">The sequence shown here is derived from an EMBL/GenBank/DDBJ whole genome shotgun (WGS) entry which is preliminary data.</text>
</comment>
<evidence type="ECO:0000259" key="2">
    <source>
        <dbReference type="Pfam" id="PF01970"/>
    </source>
</evidence>
<accession>A0A931I204</accession>
<dbReference type="PANTHER" id="PTHR35342:SF5">
    <property type="entry name" value="TRICARBOXYLIC TRANSPORT PROTEIN"/>
    <property type="match status" value="1"/>
</dbReference>
<dbReference type="EMBL" id="JADZLT010000051">
    <property type="protein sequence ID" value="MBH0238802.1"/>
    <property type="molecule type" value="Genomic_DNA"/>
</dbReference>
<feature type="transmembrane region" description="Helical" evidence="1">
    <location>
        <begin position="46"/>
        <end position="72"/>
    </location>
</feature>
<feature type="transmembrane region" description="Helical" evidence="1">
    <location>
        <begin position="171"/>
        <end position="191"/>
    </location>
</feature>
<name>A0A931I204_9HYPH</name>
<organism evidence="3 4">
    <name type="scientific">Methylobrevis albus</name>
    <dbReference type="NCBI Taxonomy" id="2793297"/>
    <lineage>
        <taxon>Bacteria</taxon>
        <taxon>Pseudomonadati</taxon>
        <taxon>Pseudomonadota</taxon>
        <taxon>Alphaproteobacteria</taxon>
        <taxon>Hyphomicrobiales</taxon>
        <taxon>Pleomorphomonadaceae</taxon>
        <taxon>Methylobrevis</taxon>
    </lineage>
</organism>
<keyword evidence="4" id="KW-1185">Reference proteome</keyword>
<feature type="transmembrane region" description="Helical" evidence="1">
    <location>
        <begin position="12"/>
        <end position="34"/>
    </location>
</feature>
<dbReference type="Proteomes" id="UP000631694">
    <property type="component" value="Unassembled WGS sequence"/>
</dbReference>
<reference evidence="3" key="1">
    <citation type="submission" date="2020-12" db="EMBL/GenBank/DDBJ databases">
        <title>Methylobrevis albus sp. nov., isolated from fresh water lack sediment.</title>
        <authorList>
            <person name="Zou Q."/>
        </authorList>
    </citation>
    <scope>NUCLEOTIDE SEQUENCE</scope>
    <source>
        <strain evidence="3">L22</strain>
    </source>
</reference>
<dbReference type="PANTHER" id="PTHR35342">
    <property type="entry name" value="TRICARBOXYLIC TRANSPORT PROTEIN"/>
    <property type="match status" value="1"/>
</dbReference>
<evidence type="ECO:0000256" key="1">
    <source>
        <dbReference type="SAM" id="Phobius"/>
    </source>
</evidence>
<protein>
    <submittedName>
        <fullName evidence="3">Tripartite tricarboxylate transporter permease</fullName>
    </submittedName>
</protein>
<proteinExistence type="predicted"/>
<feature type="domain" description="DUF112" evidence="2">
    <location>
        <begin position="21"/>
        <end position="443"/>
    </location>
</feature>
<dbReference type="RefSeq" id="WP_197311885.1">
    <property type="nucleotide sequence ID" value="NZ_JADZLT010000051.1"/>
</dbReference>
<evidence type="ECO:0000313" key="4">
    <source>
        <dbReference type="Proteomes" id="UP000631694"/>
    </source>
</evidence>
<feature type="transmembrane region" description="Helical" evidence="1">
    <location>
        <begin position="414"/>
        <end position="431"/>
    </location>
</feature>
<dbReference type="AlphaFoldDB" id="A0A931I204"/>
<feature type="transmembrane region" description="Helical" evidence="1">
    <location>
        <begin position="113"/>
        <end position="141"/>
    </location>
</feature>
<dbReference type="InterPro" id="IPR002823">
    <property type="entry name" value="DUF112_TM"/>
</dbReference>
<keyword evidence="1" id="KW-0472">Membrane</keyword>
<sequence>MGVLLDSFGPALWLVLSPTNLVIMVLGIIAGTILGALPGFGAAQALALMFPFTFGMTPEAGVLFFIAIYAAAEYGGSIPAILIRTPGTSAAAITVLDGYPMARAGKASRALKISLYTGVVGSIASSFIFLFAASGLAWIGLQFGPSEMFAVGIFGLSVIGSFFGDSPVKGFVATGIGLFLAMIGSSGFSGLRFTFGQASLLDGMPLIVVIIGFLAMPEVFRLMAARRGDDPEVASLGGENREANHVGLKVMRKLVPTMVRSTLIGTAVGAIPGPGATVSSLLAYSEEKRFSKHPEKFGTGIDEGVAAPETANNAVVAGSLIPSLALGVPGSGAIAILLGLLISKGIVPGPLLFQQNGPLVMAVFAGLIVSAVLMLVVGIAGVRVFALVARVPRYMLAPFVLMLLVIGTYAYHNYAAHIVIAILIGAFAYWLETIRVPVIPIVLAFVMAPIIEANLNRAMVIHGGDLSFALTRPITLIILGLAVLSIVLGFFRARRARHESAAAKENLGETP</sequence>
<feature type="transmembrane region" description="Helical" evidence="1">
    <location>
        <begin position="359"/>
        <end position="379"/>
    </location>
</feature>
<feature type="transmembrane region" description="Helical" evidence="1">
    <location>
        <begin position="467"/>
        <end position="491"/>
    </location>
</feature>
<feature type="transmembrane region" description="Helical" evidence="1">
    <location>
        <begin position="203"/>
        <end position="220"/>
    </location>
</feature>
<feature type="transmembrane region" description="Helical" evidence="1">
    <location>
        <begin position="78"/>
        <end position="101"/>
    </location>
</feature>
<feature type="transmembrane region" description="Helical" evidence="1">
    <location>
        <begin position="324"/>
        <end position="347"/>
    </location>
</feature>
<feature type="transmembrane region" description="Helical" evidence="1">
    <location>
        <begin position="391"/>
        <end position="408"/>
    </location>
</feature>
<dbReference type="Pfam" id="PF01970">
    <property type="entry name" value="TctA"/>
    <property type="match status" value="1"/>
</dbReference>
<feature type="transmembrane region" description="Helical" evidence="1">
    <location>
        <begin position="147"/>
        <end position="164"/>
    </location>
</feature>